<evidence type="ECO:0000313" key="1">
    <source>
        <dbReference type="EMBL" id="WVY90478.1"/>
    </source>
</evidence>
<dbReference type="EMBL" id="CP144690">
    <property type="protein sequence ID" value="WVY90478.1"/>
    <property type="molecule type" value="Genomic_DNA"/>
</dbReference>
<reference evidence="1 2" key="1">
    <citation type="journal article" date="2023" name="Life. Sci Alliance">
        <title>Evolutionary insights into 3D genome organization and epigenetic landscape of Vigna mungo.</title>
        <authorList>
            <person name="Junaid A."/>
            <person name="Singh B."/>
            <person name="Bhatia S."/>
        </authorList>
    </citation>
    <scope>NUCLEOTIDE SEQUENCE [LARGE SCALE GENOMIC DNA]</scope>
    <source>
        <strain evidence="1">Urdbean</strain>
    </source>
</reference>
<dbReference type="AlphaFoldDB" id="A0AAQ3RF05"/>
<keyword evidence="2" id="KW-1185">Reference proteome</keyword>
<organism evidence="1 2">
    <name type="scientific">Vigna mungo</name>
    <name type="common">Black gram</name>
    <name type="synonym">Phaseolus mungo</name>
    <dbReference type="NCBI Taxonomy" id="3915"/>
    <lineage>
        <taxon>Eukaryota</taxon>
        <taxon>Viridiplantae</taxon>
        <taxon>Streptophyta</taxon>
        <taxon>Embryophyta</taxon>
        <taxon>Tracheophyta</taxon>
        <taxon>Spermatophyta</taxon>
        <taxon>Magnoliopsida</taxon>
        <taxon>eudicotyledons</taxon>
        <taxon>Gunneridae</taxon>
        <taxon>Pentapetalae</taxon>
        <taxon>rosids</taxon>
        <taxon>fabids</taxon>
        <taxon>Fabales</taxon>
        <taxon>Fabaceae</taxon>
        <taxon>Papilionoideae</taxon>
        <taxon>50 kb inversion clade</taxon>
        <taxon>NPAAA clade</taxon>
        <taxon>indigoferoid/millettioid clade</taxon>
        <taxon>Phaseoleae</taxon>
        <taxon>Vigna</taxon>
    </lineage>
</organism>
<accession>A0AAQ3RF05</accession>
<sequence length="184" mass="20541">MCTLGSVCRAAFSETYFRLVVVSWWWVSSCNGGCAVEDLAAPEGSAIEKLPKLEMRFMVAALGSTVDARCIWSCVTAVEIAKKTIDLKAHEGKVSIVEWVWEVYELGETVKVVDPKLCGAFDGEQMKRLLGIGKYEMEVEEEGVVFLLIVEWSNTKRFRHLVHDSKNWVIRNGPTTGGTEEMST</sequence>
<proteinExistence type="predicted"/>
<name>A0AAQ3RF05_VIGMU</name>
<dbReference type="Proteomes" id="UP001374535">
    <property type="component" value="Chromosome 11"/>
</dbReference>
<evidence type="ECO:0000313" key="2">
    <source>
        <dbReference type="Proteomes" id="UP001374535"/>
    </source>
</evidence>
<gene>
    <name evidence="1" type="ORF">V8G54_035992</name>
</gene>
<protein>
    <submittedName>
        <fullName evidence="1">Uncharacterized protein</fullName>
    </submittedName>
</protein>